<sequence length="95" mass="10964">MYLLMTCKFLKKCKQLSQRYKIDLICCGFHCKDEELRSQRLVRVGLFQQKLPLPLTNPVRTVKLAMYSLASDAIKVAARGGVKIFCLQQAWSRLI</sequence>
<evidence type="ECO:0000313" key="1">
    <source>
        <dbReference type="EMBL" id="KAJ8945851.1"/>
    </source>
</evidence>
<comment type="caution">
    <text evidence="1">The sequence shown here is derived from an EMBL/GenBank/DDBJ whole genome shotgun (WGS) entry which is preliminary data.</text>
</comment>
<keyword evidence="2" id="KW-1185">Reference proteome</keyword>
<dbReference type="EMBL" id="JANEYF010002490">
    <property type="protein sequence ID" value="KAJ8945851.1"/>
    <property type="molecule type" value="Genomic_DNA"/>
</dbReference>
<gene>
    <name evidence="1" type="ORF">NQ314_009017</name>
</gene>
<dbReference type="Gene3D" id="3.60.110.10">
    <property type="entry name" value="Carbon-nitrogen hydrolase"/>
    <property type="match status" value="1"/>
</dbReference>
<proteinExistence type="predicted"/>
<dbReference type="Proteomes" id="UP001162156">
    <property type="component" value="Unassembled WGS sequence"/>
</dbReference>
<accession>A0AAV8Y3A2</accession>
<evidence type="ECO:0000313" key="2">
    <source>
        <dbReference type="Proteomes" id="UP001162156"/>
    </source>
</evidence>
<name>A0AAV8Y3A2_9CUCU</name>
<dbReference type="InterPro" id="IPR036526">
    <property type="entry name" value="C-N_Hydrolase_sf"/>
</dbReference>
<organism evidence="1 2">
    <name type="scientific">Rhamnusium bicolor</name>
    <dbReference type="NCBI Taxonomy" id="1586634"/>
    <lineage>
        <taxon>Eukaryota</taxon>
        <taxon>Metazoa</taxon>
        <taxon>Ecdysozoa</taxon>
        <taxon>Arthropoda</taxon>
        <taxon>Hexapoda</taxon>
        <taxon>Insecta</taxon>
        <taxon>Pterygota</taxon>
        <taxon>Neoptera</taxon>
        <taxon>Endopterygota</taxon>
        <taxon>Coleoptera</taxon>
        <taxon>Polyphaga</taxon>
        <taxon>Cucujiformia</taxon>
        <taxon>Chrysomeloidea</taxon>
        <taxon>Cerambycidae</taxon>
        <taxon>Lepturinae</taxon>
        <taxon>Rhagiini</taxon>
        <taxon>Rhamnusium</taxon>
    </lineage>
</organism>
<protein>
    <submittedName>
        <fullName evidence="1">Uncharacterized protein</fullName>
    </submittedName>
</protein>
<dbReference type="AlphaFoldDB" id="A0AAV8Y3A2"/>
<reference evidence="1" key="1">
    <citation type="journal article" date="2023" name="Insect Mol. Biol.">
        <title>Genome sequencing provides insights into the evolution of gene families encoding plant cell wall-degrading enzymes in longhorned beetles.</title>
        <authorList>
            <person name="Shin N.R."/>
            <person name="Okamura Y."/>
            <person name="Kirsch R."/>
            <person name="Pauchet Y."/>
        </authorList>
    </citation>
    <scope>NUCLEOTIDE SEQUENCE</scope>
    <source>
        <strain evidence="1">RBIC_L_NR</strain>
    </source>
</reference>